<feature type="domain" description="Carbohydrate kinase FGGY C-terminal" evidence="8">
    <location>
        <begin position="299"/>
        <end position="523"/>
    </location>
</feature>
<gene>
    <name evidence="9" type="ORF">LAMI_0A07712G</name>
</gene>
<dbReference type="SUPFAM" id="SSF53067">
    <property type="entry name" value="Actin-like ATPase domain"/>
    <property type="match status" value="2"/>
</dbReference>
<keyword evidence="6" id="KW-0119">Carbohydrate metabolism</keyword>
<dbReference type="PANTHER" id="PTHR10196">
    <property type="entry name" value="SUGAR KINASE"/>
    <property type="match status" value="1"/>
</dbReference>
<evidence type="ECO:0000313" key="10">
    <source>
        <dbReference type="Proteomes" id="UP000191024"/>
    </source>
</evidence>
<name>A0A1G4IQX0_9SACH</name>
<dbReference type="PANTHER" id="PTHR10196:SF57">
    <property type="entry name" value="XYLULOSE KINASE"/>
    <property type="match status" value="1"/>
</dbReference>
<keyword evidence="10" id="KW-1185">Reference proteome</keyword>
<keyword evidence="4 6" id="KW-0418">Kinase</keyword>
<dbReference type="InterPro" id="IPR018484">
    <property type="entry name" value="FGGY_N"/>
</dbReference>
<dbReference type="Proteomes" id="UP000191024">
    <property type="component" value="Chromosome A"/>
</dbReference>
<dbReference type="Gene3D" id="3.30.420.40">
    <property type="match status" value="2"/>
</dbReference>
<keyword evidence="6" id="KW-0067">ATP-binding</keyword>
<dbReference type="STRING" id="1230905.A0A1G4IQX0"/>
<reference evidence="9 10" key="1">
    <citation type="submission" date="2016-03" db="EMBL/GenBank/DDBJ databases">
        <authorList>
            <person name="Devillers H."/>
        </authorList>
    </citation>
    <scope>NUCLEOTIDE SEQUENCE [LARGE SCALE GENOMIC DNA]</scope>
    <source>
        <strain evidence="9">CBS 11717</strain>
    </source>
</reference>
<dbReference type="InterPro" id="IPR043129">
    <property type="entry name" value="ATPase_NBD"/>
</dbReference>
<dbReference type="CDD" id="cd07776">
    <property type="entry name" value="ASKHA_NBD_FGGY_SpXK-like"/>
    <property type="match status" value="1"/>
</dbReference>
<organism evidence="9 10">
    <name type="scientific">Lachancea mirantina</name>
    <dbReference type="NCBI Taxonomy" id="1230905"/>
    <lineage>
        <taxon>Eukaryota</taxon>
        <taxon>Fungi</taxon>
        <taxon>Dikarya</taxon>
        <taxon>Ascomycota</taxon>
        <taxon>Saccharomycotina</taxon>
        <taxon>Saccharomycetes</taxon>
        <taxon>Saccharomycetales</taxon>
        <taxon>Saccharomycetaceae</taxon>
        <taxon>Lachancea</taxon>
    </lineage>
</organism>
<evidence type="ECO:0000313" key="9">
    <source>
        <dbReference type="EMBL" id="SCU79195.1"/>
    </source>
</evidence>
<evidence type="ECO:0000256" key="4">
    <source>
        <dbReference type="ARBA" id="ARBA00022777"/>
    </source>
</evidence>
<dbReference type="AlphaFoldDB" id="A0A1G4IQX0"/>
<keyword evidence="6" id="KW-0547">Nucleotide-binding</keyword>
<evidence type="ECO:0000256" key="3">
    <source>
        <dbReference type="ARBA" id="ARBA00022679"/>
    </source>
</evidence>
<dbReference type="GO" id="GO:0042732">
    <property type="term" value="P:D-xylose metabolic process"/>
    <property type="evidence" value="ECO:0007669"/>
    <property type="project" value="UniProtKB-UniRule"/>
</dbReference>
<dbReference type="OrthoDB" id="1728974at2759"/>
<dbReference type="Pfam" id="PF02782">
    <property type="entry name" value="FGGY_C"/>
    <property type="match status" value="1"/>
</dbReference>
<dbReference type="GO" id="GO:0004856">
    <property type="term" value="F:D-xylulokinase activity"/>
    <property type="evidence" value="ECO:0007669"/>
    <property type="project" value="UniProtKB-UniRule"/>
</dbReference>
<comment type="function">
    <text evidence="6">Highly specific D-xylulose kinase which participates in the catabolism of xylose. Xylose is a major component of hemicelluloses such as xylan. Most fungi utilize D-xylose via three enzymatic reactions, xylose reductase (XR), xylitol dehydrogenase (XDH), and xylulokinase, to form xylulose 5-phosphate, which enters pentose phosphate pathway.</text>
</comment>
<dbReference type="EMBL" id="LT598462">
    <property type="protein sequence ID" value="SCU79195.1"/>
    <property type="molecule type" value="Genomic_DNA"/>
</dbReference>
<dbReference type="InterPro" id="IPR042024">
    <property type="entry name" value="D-XK_euk"/>
</dbReference>
<proteinExistence type="inferred from homology"/>
<dbReference type="GO" id="GO:0005829">
    <property type="term" value="C:cytosol"/>
    <property type="evidence" value="ECO:0007669"/>
    <property type="project" value="TreeGrafter"/>
</dbReference>
<evidence type="ECO:0000259" key="8">
    <source>
        <dbReference type="Pfam" id="PF02782"/>
    </source>
</evidence>
<keyword evidence="3 6" id="KW-0808">Transferase</keyword>
<evidence type="ECO:0000256" key="5">
    <source>
        <dbReference type="ARBA" id="ARBA00048885"/>
    </source>
</evidence>
<feature type="domain" description="Carbohydrate kinase FGGY N-terminal" evidence="7">
    <location>
        <begin position="133"/>
        <end position="284"/>
    </location>
</feature>
<keyword evidence="2 6" id="KW-0859">Xylose metabolism</keyword>
<evidence type="ECO:0000256" key="1">
    <source>
        <dbReference type="ARBA" id="ARBA00009156"/>
    </source>
</evidence>
<comment type="similarity">
    <text evidence="1 6">Belongs to the FGGY kinase family.</text>
</comment>
<dbReference type="GO" id="GO:0005524">
    <property type="term" value="F:ATP binding"/>
    <property type="evidence" value="ECO:0007669"/>
    <property type="project" value="UniProtKB-UniRule"/>
</dbReference>
<comment type="catalytic activity">
    <reaction evidence="5 6">
        <text>D-xylulose + ATP = D-xylulose 5-phosphate + ADP + H(+)</text>
        <dbReference type="Rhea" id="RHEA:10964"/>
        <dbReference type="ChEBI" id="CHEBI:15378"/>
        <dbReference type="ChEBI" id="CHEBI:17140"/>
        <dbReference type="ChEBI" id="CHEBI:30616"/>
        <dbReference type="ChEBI" id="CHEBI:57737"/>
        <dbReference type="ChEBI" id="CHEBI:456216"/>
        <dbReference type="EC" id="2.7.1.17"/>
    </reaction>
</comment>
<evidence type="ECO:0000256" key="2">
    <source>
        <dbReference type="ARBA" id="ARBA00022629"/>
    </source>
</evidence>
<dbReference type="GO" id="GO:0005997">
    <property type="term" value="P:xylulose metabolic process"/>
    <property type="evidence" value="ECO:0007669"/>
    <property type="project" value="TreeGrafter"/>
</dbReference>
<evidence type="ECO:0000256" key="6">
    <source>
        <dbReference type="RuleBase" id="RU367058"/>
    </source>
</evidence>
<accession>A0A1G4IQX0</accession>
<dbReference type="Pfam" id="PF00370">
    <property type="entry name" value="FGGY_N"/>
    <property type="match status" value="1"/>
</dbReference>
<sequence>MADTYYLGFDLSTQQLKCLVIDQKLKLIHSETVEFDQDLPHYNTHKGVYIREDGSIECPVEMWLEAVDLVFLRMSKREHLDLKLVRAVSGSCQQHGSVYWTSEGPKMLETLNPKSSLKDLLFPSAFSRPVAPNWQDHSTGEECEAFEKSSGGPQQLAQITGSRAHYRFTGPQIMKIARKEPKVYRNTAKISLVSSFLASLLSGKFTKLEEADACGMNLYDIEKRDYDDNLLCNIDANVADVREKLGGDPIPSDKVEPVGHIASYFIEKYGLNSKCEIYPFTGDNLATICSLPLRKNDVLVSMGTSTTILLVTDQYHPSPNYHLFIHPTLPGHYMGMICYCNGSLARERIRDQLDGNHDWKLFNEAVLSKTLNTDNELGIYFPLGEIVPSVPSSYRRATFTKDATTGSVTLNLVENFPSVAHDAKNIVESQALSCRVRISPLLSKDCADTTYHLGQNTVHFDYDNFELSEYAKRPHRAFFVGGASKNDAIVDRFAEVLGASDANFRLETPNSCALGGCYRALWSHLFFSKQTETSFDKFLDKTFRWGTDVQNLGMGSKEMWQHHNEKIAVLSALEATL</sequence>
<dbReference type="InterPro" id="IPR018485">
    <property type="entry name" value="FGGY_C"/>
</dbReference>
<protein>
    <recommendedName>
        <fullName evidence="6">Xylulose kinase</fullName>
        <ecNumber evidence="6">2.7.1.17</ecNumber>
    </recommendedName>
</protein>
<evidence type="ECO:0000259" key="7">
    <source>
        <dbReference type="Pfam" id="PF00370"/>
    </source>
</evidence>
<dbReference type="EC" id="2.7.1.17" evidence="6"/>